<dbReference type="InterPro" id="IPR002478">
    <property type="entry name" value="PUA"/>
</dbReference>
<dbReference type="InterPro" id="IPR015947">
    <property type="entry name" value="PUA-like_sf"/>
</dbReference>
<comment type="subcellular location">
    <subcellularLocation>
        <location evidence="1">Cytoplasm</location>
    </subcellularLocation>
</comment>
<dbReference type="EnsemblBacteria" id="ABY34479">
    <property type="protein sequence ID" value="ABY34479"/>
    <property type="gene ID" value="Caur_1251"/>
</dbReference>
<sequence length="400" mass="44151">MTTVIILPGRERPIIQRHPWIFSGAIAEVRGNPAPGDVVDVCAKDGSWLARGFWSSTSQLRVRLATWDANQPLDETWLRETIARAVAGREYWLQNPAIACRLVFSESDGLPGLIVDRYGCYLVIQLLTQAMAVRADQVIAALVDLLAPRGIYERSDAEVREKEGLPPAVGLRWGETPPRLPVTLITALDQPVTRRRMFADLQTGQKTGIYLDQAINHLRVGAYCADADTLDCFSYAGGFALAAALAGARQLTLVDASAEALGLAADNLRLNNLSTPTTFVEGDVFQVLRRYRSDQRQFDVVILDPPKFVHQQAHLQRATRGYKDINLQALHLIRRGGILATFSCSGLVSADLFQKIIFGAAVDAGRDVQILERLTQAPDHPVLLSFPEAEYLKGLICRVW</sequence>
<evidence type="ECO:0000256" key="4">
    <source>
        <dbReference type="ARBA" id="ARBA00022603"/>
    </source>
</evidence>
<comment type="similarity">
    <text evidence="8">Belongs to the methyltransferase superfamily. RlmI family.</text>
</comment>
<protein>
    <submittedName>
        <fullName evidence="10">PUA domain containing protein</fullName>
    </submittedName>
</protein>
<keyword evidence="6" id="KW-0949">S-adenosyl-L-methionine</keyword>
<dbReference type="Gene3D" id="3.30.750.80">
    <property type="entry name" value="RNA methyltransferase domain (HRMD) like"/>
    <property type="match status" value="1"/>
</dbReference>
<evidence type="ECO:0000256" key="2">
    <source>
        <dbReference type="ARBA" id="ARBA00022490"/>
    </source>
</evidence>
<dbReference type="InParanoid" id="A9WK28"/>
<dbReference type="Pfam" id="PF10672">
    <property type="entry name" value="Methyltrans_SAM"/>
    <property type="match status" value="1"/>
</dbReference>
<accession>A9WK28</accession>
<keyword evidence="11" id="KW-1185">Reference proteome</keyword>
<dbReference type="AlphaFoldDB" id="A9WK28"/>
<dbReference type="CDD" id="cd21153">
    <property type="entry name" value="PUA_RlmI"/>
    <property type="match status" value="1"/>
</dbReference>
<dbReference type="KEGG" id="cau:Caur_1251"/>
<dbReference type="CDD" id="cd11572">
    <property type="entry name" value="RlmI_M_like"/>
    <property type="match status" value="1"/>
</dbReference>
<dbReference type="SUPFAM" id="SSF88697">
    <property type="entry name" value="PUA domain-like"/>
    <property type="match status" value="1"/>
</dbReference>
<dbReference type="STRING" id="324602.Caur_1251"/>
<keyword evidence="4" id="KW-0489">Methyltransferase</keyword>
<dbReference type="PANTHER" id="PTHR42873:SF1">
    <property type="entry name" value="S-ADENOSYLMETHIONINE-DEPENDENT METHYLTRANSFERASE DOMAIN-CONTAINING PROTEIN"/>
    <property type="match status" value="1"/>
</dbReference>
<dbReference type="PANTHER" id="PTHR42873">
    <property type="entry name" value="RIBOSOMAL RNA LARGE SUBUNIT METHYLTRANSFERASE"/>
    <property type="match status" value="1"/>
</dbReference>
<dbReference type="HOGENOM" id="CLU_014042_0_0_0"/>
<dbReference type="InterPro" id="IPR019614">
    <property type="entry name" value="SAM-dep_methyl-trfase"/>
</dbReference>
<dbReference type="InterPro" id="IPR036974">
    <property type="entry name" value="PUA_sf"/>
</dbReference>
<dbReference type="GO" id="GO:0009383">
    <property type="term" value="F:rRNA (cytosine-C5-)-methyltransferase activity"/>
    <property type="evidence" value="ECO:0000318"/>
    <property type="project" value="GO_Central"/>
</dbReference>
<dbReference type="Proteomes" id="UP000002008">
    <property type="component" value="Chromosome"/>
</dbReference>
<dbReference type="Pfam" id="PF17785">
    <property type="entry name" value="PUA_3"/>
    <property type="match status" value="1"/>
</dbReference>
<dbReference type="PATRIC" id="fig|324602.8.peg.1438"/>
<evidence type="ECO:0000256" key="1">
    <source>
        <dbReference type="ARBA" id="ARBA00004496"/>
    </source>
</evidence>
<dbReference type="RefSeq" id="WP_012257135.1">
    <property type="nucleotide sequence ID" value="NC_010175.1"/>
</dbReference>
<evidence type="ECO:0000256" key="5">
    <source>
        <dbReference type="ARBA" id="ARBA00022679"/>
    </source>
</evidence>
<reference evidence="11" key="1">
    <citation type="journal article" date="2011" name="BMC Genomics">
        <title>Complete genome sequence of the filamentous anoxygenic phototrophic bacterium Chloroflexus aurantiacus.</title>
        <authorList>
            <person name="Tang K.H."/>
            <person name="Barry K."/>
            <person name="Chertkov O."/>
            <person name="Dalin E."/>
            <person name="Han C.S."/>
            <person name="Hauser L.J."/>
            <person name="Honchak B.M."/>
            <person name="Karbach L.E."/>
            <person name="Land M.L."/>
            <person name="Lapidus A."/>
            <person name="Larimer F.W."/>
            <person name="Mikhailova N."/>
            <person name="Pitluck S."/>
            <person name="Pierson B.K."/>
            <person name="Blankenship R.E."/>
        </authorList>
    </citation>
    <scope>NUCLEOTIDE SEQUENCE [LARGE SCALE GENOMIC DNA]</scope>
    <source>
        <strain evidence="11">ATCC 29366 / DSM 635 / J-10-fl</strain>
    </source>
</reference>
<dbReference type="Gene3D" id="3.40.50.150">
    <property type="entry name" value="Vaccinia Virus protein VP39"/>
    <property type="match status" value="1"/>
</dbReference>
<dbReference type="SUPFAM" id="SSF53335">
    <property type="entry name" value="S-adenosyl-L-methionine-dependent methyltransferases"/>
    <property type="match status" value="1"/>
</dbReference>
<organism evidence="10 11">
    <name type="scientific">Chloroflexus aurantiacus (strain ATCC 29366 / DSM 635 / J-10-fl)</name>
    <dbReference type="NCBI Taxonomy" id="324602"/>
    <lineage>
        <taxon>Bacteria</taxon>
        <taxon>Bacillati</taxon>
        <taxon>Chloroflexota</taxon>
        <taxon>Chloroflexia</taxon>
        <taxon>Chloroflexales</taxon>
        <taxon>Chloroflexineae</taxon>
        <taxon>Chloroflexaceae</taxon>
        <taxon>Chloroflexus</taxon>
    </lineage>
</organism>
<keyword evidence="2" id="KW-0963">Cytoplasm</keyword>
<dbReference type="eggNOG" id="COG1092">
    <property type="taxonomic scope" value="Bacteria"/>
</dbReference>
<evidence type="ECO:0000256" key="3">
    <source>
        <dbReference type="ARBA" id="ARBA00022552"/>
    </source>
</evidence>
<keyword evidence="5" id="KW-0808">Transferase</keyword>
<name>A9WK28_CHLAA</name>
<evidence type="ECO:0000256" key="8">
    <source>
        <dbReference type="ARBA" id="ARBA00038091"/>
    </source>
</evidence>
<dbReference type="SMART" id="SM00359">
    <property type="entry name" value="PUA"/>
    <property type="match status" value="1"/>
</dbReference>
<dbReference type="GO" id="GO:0003723">
    <property type="term" value="F:RNA binding"/>
    <property type="evidence" value="ECO:0007669"/>
    <property type="project" value="UniProtKB-KW"/>
</dbReference>
<dbReference type="GO" id="GO:0070475">
    <property type="term" value="P:rRNA base methylation"/>
    <property type="evidence" value="ECO:0000318"/>
    <property type="project" value="GO_Central"/>
</dbReference>
<dbReference type="PROSITE" id="PS50890">
    <property type="entry name" value="PUA"/>
    <property type="match status" value="1"/>
</dbReference>
<proteinExistence type="inferred from homology"/>
<keyword evidence="7" id="KW-0694">RNA-binding</keyword>
<feature type="domain" description="PUA" evidence="9">
    <location>
        <begin position="2"/>
        <end position="87"/>
    </location>
</feature>
<dbReference type="GO" id="GO:0005829">
    <property type="term" value="C:cytosol"/>
    <property type="evidence" value="ECO:0000318"/>
    <property type="project" value="GO_Central"/>
</dbReference>
<dbReference type="Gene3D" id="2.30.130.10">
    <property type="entry name" value="PUA domain"/>
    <property type="match status" value="1"/>
</dbReference>
<gene>
    <name evidence="10" type="ordered locus">Caur_1251</name>
</gene>
<evidence type="ECO:0000259" key="9">
    <source>
        <dbReference type="SMART" id="SM00359"/>
    </source>
</evidence>
<dbReference type="EMBL" id="CP000909">
    <property type="protein sequence ID" value="ABY34479.1"/>
    <property type="molecule type" value="Genomic_DNA"/>
</dbReference>
<evidence type="ECO:0000313" key="10">
    <source>
        <dbReference type="EMBL" id="ABY34479.1"/>
    </source>
</evidence>
<keyword evidence="3" id="KW-0698">rRNA processing</keyword>
<dbReference type="InterPro" id="IPR029063">
    <property type="entry name" value="SAM-dependent_MTases_sf"/>
</dbReference>
<dbReference type="InterPro" id="IPR041532">
    <property type="entry name" value="RlmI-like_PUA"/>
</dbReference>
<evidence type="ECO:0000256" key="7">
    <source>
        <dbReference type="ARBA" id="ARBA00022884"/>
    </source>
</evidence>
<evidence type="ECO:0000313" key="11">
    <source>
        <dbReference type="Proteomes" id="UP000002008"/>
    </source>
</evidence>
<evidence type="ECO:0000256" key="6">
    <source>
        <dbReference type="ARBA" id="ARBA00022691"/>
    </source>
</evidence>